<feature type="transmembrane region" description="Helical" evidence="1">
    <location>
        <begin position="54"/>
        <end position="79"/>
    </location>
</feature>
<evidence type="ECO:0008006" key="4">
    <source>
        <dbReference type="Google" id="ProtNLM"/>
    </source>
</evidence>
<dbReference type="RefSeq" id="WP_120949911.1">
    <property type="nucleotide sequence ID" value="NZ_RBIR01000001.1"/>
</dbReference>
<dbReference type="AlphaFoldDB" id="A0A495FKG9"/>
<accession>A0A495FKG9</accession>
<comment type="caution">
    <text evidence="2">The sequence shown here is derived from an EMBL/GenBank/DDBJ whole genome shotgun (WGS) entry which is preliminary data.</text>
</comment>
<protein>
    <recommendedName>
        <fullName evidence="4">DUF1648 domain-containing protein</fullName>
    </recommendedName>
</protein>
<feature type="transmembrane region" description="Helical" evidence="1">
    <location>
        <begin position="210"/>
        <end position="228"/>
    </location>
</feature>
<keyword evidence="1" id="KW-1133">Transmembrane helix</keyword>
<evidence type="ECO:0000313" key="2">
    <source>
        <dbReference type="EMBL" id="RKR29740.1"/>
    </source>
</evidence>
<sequence>MGKFRDSVDVRALRFAIGFPLLLAVGFVVCALLVRPELPEPLAVRWTDSGAADFAPFAAVTGAGASLIIVVGWAVLFQAVPLSRPAMMRRIMMGAGLSMSLFITTVLAAVLVGQLGLADARESHVDASVLALGSGAAVGLGVVMGFVFKADERWSVDDDVAVRQALERERDPELARDTVSLWVHARSSIFVMLGIATVLPAALLTIAVPWLAALLVAVALVAAAFLFARIRVDRSGLRVFAAGIIRVMDVPAAAIDAATPKDVRAADYGGWGYRIHGNTTALLVSSGPAVVIDRADGRRLAVSGGTAVSADNLSQTLSRVADRARHGGGPPAP</sequence>
<evidence type="ECO:0000313" key="3">
    <source>
        <dbReference type="Proteomes" id="UP000276055"/>
    </source>
</evidence>
<reference evidence="2 3" key="1">
    <citation type="submission" date="2018-10" db="EMBL/GenBank/DDBJ databases">
        <title>Genomic Encyclopedia of Type Strains, Phase IV (KMG-IV): sequencing the most valuable type-strain genomes for metagenomic binning, comparative biology and taxonomic classification.</title>
        <authorList>
            <person name="Goeker M."/>
        </authorList>
    </citation>
    <scope>NUCLEOTIDE SEQUENCE [LARGE SCALE GENOMIC DNA]</scope>
    <source>
        <strain evidence="2 3">DSM 25586</strain>
    </source>
</reference>
<keyword evidence="1" id="KW-0472">Membrane</keyword>
<name>A0A495FKG9_9MICC</name>
<feature type="transmembrane region" description="Helical" evidence="1">
    <location>
        <begin position="91"/>
        <end position="115"/>
    </location>
</feature>
<dbReference type="EMBL" id="RBIR01000001">
    <property type="protein sequence ID" value="RKR29740.1"/>
    <property type="molecule type" value="Genomic_DNA"/>
</dbReference>
<feature type="transmembrane region" description="Helical" evidence="1">
    <location>
        <begin position="12"/>
        <end position="34"/>
    </location>
</feature>
<gene>
    <name evidence="2" type="ORF">C8D78_0051</name>
</gene>
<feature type="transmembrane region" description="Helical" evidence="1">
    <location>
        <begin position="183"/>
        <end position="204"/>
    </location>
</feature>
<evidence type="ECO:0000256" key="1">
    <source>
        <dbReference type="SAM" id="Phobius"/>
    </source>
</evidence>
<dbReference type="Proteomes" id="UP000276055">
    <property type="component" value="Unassembled WGS sequence"/>
</dbReference>
<organism evidence="2 3">
    <name type="scientific">Arthrobacter oryzae</name>
    <dbReference type="NCBI Taxonomy" id="409290"/>
    <lineage>
        <taxon>Bacteria</taxon>
        <taxon>Bacillati</taxon>
        <taxon>Actinomycetota</taxon>
        <taxon>Actinomycetes</taxon>
        <taxon>Micrococcales</taxon>
        <taxon>Micrococcaceae</taxon>
        <taxon>Arthrobacter</taxon>
    </lineage>
</organism>
<keyword evidence="1" id="KW-0812">Transmembrane</keyword>
<dbReference type="OrthoDB" id="3178004at2"/>
<proteinExistence type="predicted"/>
<feature type="transmembrane region" description="Helical" evidence="1">
    <location>
        <begin position="127"/>
        <end position="148"/>
    </location>
</feature>